<feature type="region of interest" description="Disordered" evidence="5">
    <location>
        <begin position="148"/>
        <end position="226"/>
    </location>
</feature>
<evidence type="ECO:0000256" key="4">
    <source>
        <dbReference type="ARBA" id="ARBA00023242"/>
    </source>
</evidence>
<dbReference type="PROSITE" id="PS51526">
    <property type="entry name" value="RFX_DBD"/>
    <property type="match status" value="1"/>
</dbReference>
<protein>
    <recommendedName>
        <fullName evidence="10">ARID domain-containing protein</fullName>
    </recommendedName>
</protein>
<evidence type="ECO:0000256" key="3">
    <source>
        <dbReference type="ARBA" id="ARBA00023163"/>
    </source>
</evidence>
<dbReference type="Pfam" id="PF01388">
    <property type="entry name" value="ARID"/>
    <property type="match status" value="1"/>
</dbReference>
<evidence type="ECO:0000256" key="1">
    <source>
        <dbReference type="ARBA" id="ARBA00022853"/>
    </source>
</evidence>
<dbReference type="PANTHER" id="PTHR22970:SF14">
    <property type="entry name" value="AT-RICH INTERACTIVE DOMAIN-CONTAINING PROTEIN 2"/>
    <property type="match status" value="1"/>
</dbReference>
<dbReference type="SUPFAM" id="SSF46774">
    <property type="entry name" value="ARID-like"/>
    <property type="match status" value="1"/>
</dbReference>
<dbReference type="InterPro" id="IPR052406">
    <property type="entry name" value="Chromatin_Remodeling_Comp"/>
</dbReference>
<sequence>MAPREDEVAENGSNDESDKFLEELAAFHEKRGTLFEPRPKVGPRYIDLLKLYKRVVEEGGYDKVSDTRGNKLAWRRISADFLPSNSHIVQLAFQVKTVYYKFLSAYEITHIHKKEPPPKEILEDLTAKGGDLLNRTLENYHRRALPEVEKLANGIETESDGDEHDTPKADKMDVDPPSTGGRVTRAGLRQAPPQRVLFGQDGDGSRQSRSGGVDSPTPGNGINGTYSSSAASATIANYDPRPIAPSLVKPVATPANSSIHFRELSKRHKATLRRNKGISFAKGMMFPGTGFTGPNIYMRCVRALESGIQDEVKYALHHLVKISFERGDKFLFSQFTNLADELIHAVCNVSTAWYEHPGWEYSWTFAASNQPHVLMELSGTSNLIEKIQSFPAVDISSVHPDTFNNIVNNASQACLVIRNMVVLEDNARYLSEMPVIRDMMTIIFQLPRRAETVEVKYYALEIAELLTKYWVLDGNDDFYLSLLDMVDQNSTDRGMIITGLRTLSRISMLLEAPNRLENAPIGLITKVYHWLLVEDEELRTACLDLLYQYTAITENVNHLVKAMDTESMVDTLMTFVMSGAIRIGINSETAKEPEVEHIPVSSAPADELPKLAPSVIQKLCQISDPKDQSSSWLRTCFVEDPNGEITQLALWSAYNEAFSNAPSDNVLMVAKDFITNVTNVFPKAVARVVPHEQDRNRSKYTMKGISPRAVPIDLRERALARCRWRLPVRQSTENANQMQISGGLHKDCDIWFSPTNPEEMWTHIVEKHLEIPRDPDNPRRFKDGLVKGTGRKFACLWTGCTRFPSPGIEDAHKVSMHVKVHLPDTDTTGGAIRKHSKAIHKSDHSGSIPRYYRNTPVDEQGNPVGLSLSALLVLRNLARQMLKIESNDMRGRQNLIERHFALHQQKIADVVTFNWSLRHYTPEFMQYVSKGMEMAHKLPRLSNGSNE</sequence>
<dbReference type="AlphaFoldDB" id="A0A6A6UFH5"/>
<evidence type="ECO:0000259" key="7">
    <source>
        <dbReference type="PROSITE" id="PS51526"/>
    </source>
</evidence>
<dbReference type="InterPro" id="IPR003150">
    <property type="entry name" value="DNA-bd_RFX"/>
</dbReference>
<dbReference type="OrthoDB" id="338531at2759"/>
<dbReference type="CDD" id="cd16100">
    <property type="entry name" value="ARID"/>
    <property type="match status" value="1"/>
</dbReference>
<keyword evidence="2" id="KW-0805">Transcription regulation</keyword>
<dbReference type="SMART" id="SM01014">
    <property type="entry name" value="ARID"/>
    <property type="match status" value="1"/>
</dbReference>
<evidence type="ECO:0000313" key="9">
    <source>
        <dbReference type="Proteomes" id="UP000799302"/>
    </source>
</evidence>
<dbReference type="GO" id="GO:0003677">
    <property type="term" value="F:DNA binding"/>
    <property type="evidence" value="ECO:0007669"/>
    <property type="project" value="InterPro"/>
</dbReference>
<organism evidence="8 9">
    <name type="scientific">Microthyrium microscopicum</name>
    <dbReference type="NCBI Taxonomy" id="703497"/>
    <lineage>
        <taxon>Eukaryota</taxon>
        <taxon>Fungi</taxon>
        <taxon>Dikarya</taxon>
        <taxon>Ascomycota</taxon>
        <taxon>Pezizomycotina</taxon>
        <taxon>Dothideomycetes</taxon>
        <taxon>Dothideomycetes incertae sedis</taxon>
        <taxon>Microthyriales</taxon>
        <taxon>Microthyriaceae</taxon>
        <taxon>Microthyrium</taxon>
    </lineage>
</organism>
<feature type="compositionally biased region" description="Polar residues" evidence="5">
    <location>
        <begin position="217"/>
        <end position="226"/>
    </location>
</feature>
<dbReference type="GO" id="GO:0006355">
    <property type="term" value="P:regulation of DNA-templated transcription"/>
    <property type="evidence" value="ECO:0007669"/>
    <property type="project" value="InterPro"/>
</dbReference>
<dbReference type="SUPFAM" id="SSF48371">
    <property type="entry name" value="ARM repeat"/>
    <property type="match status" value="1"/>
</dbReference>
<feature type="compositionally biased region" description="Basic and acidic residues" evidence="5">
    <location>
        <begin position="164"/>
        <end position="174"/>
    </location>
</feature>
<dbReference type="Gene3D" id="1.10.150.60">
    <property type="entry name" value="ARID DNA-binding domain"/>
    <property type="match status" value="1"/>
</dbReference>
<dbReference type="GO" id="GO:0006325">
    <property type="term" value="P:chromatin organization"/>
    <property type="evidence" value="ECO:0007669"/>
    <property type="project" value="UniProtKB-KW"/>
</dbReference>
<dbReference type="InterPro" id="IPR036431">
    <property type="entry name" value="ARID_dom_sf"/>
</dbReference>
<feature type="domain" description="ARID" evidence="6">
    <location>
        <begin position="14"/>
        <end position="111"/>
    </location>
</feature>
<dbReference type="SMART" id="SM00501">
    <property type="entry name" value="BRIGHT"/>
    <property type="match status" value="1"/>
</dbReference>
<feature type="domain" description="RFX-type winged-helix" evidence="7">
    <location>
        <begin position="629"/>
        <end position="709"/>
    </location>
</feature>
<dbReference type="InterPro" id="IPR001606">
    <property type="entry name" value="ARID_dom"/>
</dbReference>
<feature type="region of interest" description="Disordered" evidence="5">
    <location>
        <begin position="825"/>
        <end position="845"/>
    </location>
</feature>
<dbReference type="InterPro" id="IPR016024">
    <property type="entry name" value="ARM-type_fold"/>
</dbReference>
<keyword evidence="3" id="KW-0804">Transcription</keyword>
<evidence type="ECO:0000259" key="6">
    <source>
        <dbReference type="PROSITE" id="PS51011"/>
    </source>
</evidence>
<reference evidence="8" key="1">
    <citation type="journal article" date="2020" name="Stud. Mycol.">
        <title>101 Dothideomycetes genomes: a test case for predicting lifestyles and emergence of pathogens.</title>
        <authorList>
            <person name="Haridas S."/>
            <person name="Albert R."/>
            <person name="Binder M."/>
            <person name="Bloem J."/>
            <person name="Labutti K."/>
            <person name="Salamov A."/>
            <person name="Andreopoulos B."/>
            <person name="Baker S."/>
            <person name="Barry K."/>
            <person name="Bills G."/>
            <person name="Bluhm B."/>
            <person name="Cannon C."/>
            <person name="Castanera R."/>
            <person name="Culley D."/>
            <person name="Daum C."/>
            <person name="Ezra D."/>
            <person name="Gonzalez J."/>
            <person name="Henrissat B."/>
            <person name="Kuo A."/>
            <person name="Liang C."/>
            <person name="Lipzen A."/>
            <person name="Lutzoni F."/>
            <person name="Magnuson J."/>
            <person name="Mondo S."/>
            <person name="Nolan M."/>
            <person name="Ohm R."/>
            <person name="Pangilinan J."/>
            <person name="Park H.-J."/>
            <person name="Ramirez L."/>
            <person name="Alfaro M."/>
            <person name="Sun H."/>
            <person name="Tritt A."/>
            <person name="Yoshinaga Y."/>
            <person name="Zwiers L.-H."/>
            <person name="Turgeon B."/>
            <person name="Goodwin S."/>
            <person name="Spatafora J."/>
            <person name="Crous P."/>
            <person name="Grigoriev I."/>
        </authorList>
    </citation>
    <scope>NUCLEOTIDE SEQUENCE</scope>
    <source>
        <strain evidence="8">CBS 115976</strain>
    </source>
</reference>
<name>A0A6A6UFH5_9PEZI</name>
<keyword evidence="9" id="KW-1185">Reference proteome</keyword>
<keyword evidence="4" id="KW-0539">Nucleus</keyword>
<evidence type="ECO:0000256" key="5">
    <source>
        <dbReference type="SAM" id="MobiDB-lite"/>
    </source>
</evidence>
<dbReference type="EMBL" id="MU004234">
    <property type="protein sequence ID" value="KAF2670386.1"/>
    <property type="molecule type" value="Genomic_DNA"/>
</dbReference>
<evidence type="ECO:0000256" key="2">
    <source>
        <dbReference type="ARBA" id="ARBA00023015"/>
    </source>
</evidence>
<evidence type="ECO:0000313" key="8">
    <source>
        <dbReference type="EMBL" id="KAF2670386.1"/>
    </source>
</evidence>
<dbReference type="PROSITE" id="PS51011">
    <property type="entry name" value="ARID"/>
    <property type="match status" value="1"/>
</dbReference>
<accession>A0A6A6UFH5</accession>
<gene>
    <name evidence="8" type="ORF">BT63DRAFT_400621</name>
</gene>
<dbReference type="Proteomes" id="UP000799302">
    <property type="component" value="Unassembled WGS sequence"/>
</dbReference>
<keyword evidence="1" id="KW-0156">Chromatin regulator</keyword>
<evidence type="ECO:0008006" key="10">
    <source>
        <dbReference type="Google" id="ProtNLM"/>
    </source>
</evidence>
<dbReference type="PANTHER" id="PTHR22970">
    <property type="entry name" value="AT-RICH INTERACTIVE DOMAIN-CONTAINING PROTEIN 2"/>
    <property type="match status" value="1"/>
</dbReference>
<proteinExistence type="predicted"/>
<dbReference type="GO" id="GO:0016586">
    <property type="term" value="C:RSC-type complex"/>
    <property type="evidence" value="ECO:0007669"/>
    <property type="project" value="TreeGrafter"/>
</dbReference>